<dbReference type="HOGENOM" id="CLU_2381478_0_0_7"/>
<sequence length="94" mass="10221">MHVDQQGTPLGIIVVGANVHDSRLVGLTIGNNSDLVSMCLMFAQTAITCAWTKGMIIHACMKKCIHMGLKRIFAPEGKRKLRSKKAFILLVVGS</sequence>
<dbReference type="AlphaFoldDB" id="C4XQG6"/>
<organism evidence="1 2">
    <name type="scientific">Solidesulfovibrio magneticus (strain ATCC 700980 / DSM 13731 / RS-1)</name>
    <name type="common">Desulfovibrio magneticus</name>
    <dbReference type="NCBI Taxonomy" id="573370"/>
    <lineage>
        <taxon>Bacteria</taxon>
        <taxon>Pseudomonadati</taxon>
        <taxon>Thermodesulfobacteriota</taxon>
        <taxon>Desulfovibrionia</taxon>
        <taxon>Desulfovibrionales</taxon>
        <taxon>Desulfovibrionaceae</taxon>
        <taxon>Solidesulfovibrio</taxon>
    </lineage>
</organism>
<protein>
    <submittedName>
        <fullName evidence="1">Uncharacterized protein</fullName>
    </submittedName>
</protein>
<name>C4XQG6_SOLM1</name>
<keyword evidence="2" id="KW-1185">Reference proteome</keyword>
<dbReference type="KEGG" id="dma:DMR_18400"/>
<proteinExistence type="predicted"/>
<evidence type="ECO:0000313" key="2">
    <source>
        <dbReference type="Proteomes" id="UP000009071"/>
    </source>
</evidence>
<dbReference type="STRING" id="573370.DMR_18400"/>
<evidence type="ECO:0000313" key="1">
    <source>
        <dbReference type="EMBL" id="BAH75331.1"/>
    </source>
</evidence>
<gene>
    <name evidence="1" type="ordered locus">DMR_18400</name>
</gene>
<accession>C4XQG6</accession>
<reference evidence="1 2" key="1">
    <citation type="journal article" date="2009" name="Genome Res.">
        <title>Whole genome sequence of Desulfovibrio magneticus strain RS-1 revealed common gene clusters in magnetotactic bacteria.</title>
        <authorList>
            <person name="Nakazawa H."/>
            <person name="Arakaki A."/>
            <person name="Narita-Yamada S."/>
            <person name="Yashiro I."/>
            <person name="Jinno K."/>
            <person name="Aoki N."/>
            <person name="Tsuruyama A."/>
            <person name="Okamura Y."/>
            <person name="Tanikawa S."/>
            <person name="Fujita N."/>
            <person name="Takeyama H."/>
            <person name="Matsunaga T."/>
        </authorList>
    </citation>
    <scope>NUCLEOTIDE SEQUENCE [LARGE SCALE GENOMIC DNA]</scope>
    <source>
        <strain evidence="2">ATCC 700980 / DSM 13731 / RS-1</strain>
    </source>
</reference>
<dbReference type="EMBL" id="AP010904">
    <property type="protein sequence ID" value="BAH75331.1"/>
    <property type="molecule type" value="Genomic_DNA"/>
</dbReference>
<dbReference type="Proteomes" id="UP000009071">
    <property type="component" value="Chromosome"/>
</dbReference>